<comment type="caution">
    <text evidence="2">The sequence shown here is derived from an EMBL/GenBank/DDBJ whole genome shotgun (WGS) entry which is preliminary data.</text>
</comment>
<dbReference type="InterPro" id="IPR029058">
    <property type="entry name" value="AB_hydrolase_fold"/>
</dbReference>
<dbReference type="PANTHER" id="PTHR43433:SF10">
    <property type="entry name" value="AB HYDROLASE-1 DOMAIN-CONTAINING PROTEIN"/>
    <property type="match status" value="1"/>
</dbReference>
<dbReference type="PANTHER" id="PTHR43433">
    <property type="entry name" value="HYDROLASE, ALPHA/BETA FOLD FAMILY PROTEIN"/>
    <property type="match status" value="1"/>
</dbReference>
<dbReference type="Pfam" id="PF12697">
    <property type="entry name" value="Abhydrolase_6"/>
    <property type="match status" value="1"/>
</dbReference>
<reference evidence="2 3" key="1">
    <citation type="submission" date="2024-10" db="EMBL/GenBank/DDBJ databases">
        <title>The Natural Products Discovery Center: Release of the First 8490 Sequenced Strains for Exploring Actinobacteria Biosynthetic Diversity.</title>
        <authorList>
            <person name="Kalkreuter E."/>
            <person name="Kautsar S.A."/>
            <person name="Yang D."/>
            <person name="Bader C.D."/>
            <person name="Teijaro C.N."/>
            <person name="Fluegel L."/>
            <person name="Davis C.M."/>
            <person name="Simpson J.R."/>
            <person name="Lauterbach L."/>
            <person name="Steele A.D."/>
            <person name="Gui C."/>
            <person name="Meng S."/>
            <person name="Li G."/>
            <person name="Viehrig K."/>
            <person name="Ye F."/>
            <person name="Su P."/>
            <person name="Kiefer A.F."/>
            <person name="Nichols A."/>
            <person name="Cepeda A.J."/>
            <person name="Yan W."/>
            <person name="Fan B."/>
            <person name="Jiang Y."/>
            <person name="Adhikari A."/>
            <person name="Zheng C.-J."/>
            <person name="Schuster L."/>
            <person name="Cowan T.M."/>
            <person name="Smanski M.J."/>
            <person name="Chevrette M.G."/>
            <person name="De Carvalho L.P.S."/>
            <person name="Shen B."/>
        </authorList>
    </citation>
    <scope>NUCLEOTIDE SEQUENCE [LARGE SCALE GENOMIC DNA]</scope>
    <source>
        <strain evidence="2 3">NPDC019377</strain>
    </source>
</reference>
<dbReference type="SUPFAM" id="SSF53474">
    <property type="entry name" value="alpha/beta-Hydrolases"/>
    <property type="match status" value="1"/>
</dbReference>
<proteinExistence type="predicted"/>
<evidence type="ECO:0000313" key="2">
    <source>
        <dbReference type="EMBL" id="MFI2229115.1"/>
    </source>
</evidence>
<dbReference type="EMBL" id="JBIRYL010000001">
    <property type="protein sequence ID" value="MFI2229115.1"/>
    <property type="molecule type" value="Genomic_DNA"/>
</dbReference>
<dbReference type="InterPro" id="IPR000073">
    <property type="entry name" value="AB_hydrolase_1"/>
</dbReference>
<name>A0ABW7VT21_9NOCA</name>
<accession>A0ABW7VT21</accession>
<dbReference type="Gene3D" id="3.40.50.1820">
    <property type="entry name" value="alpha/beta hydrolase"/>
    <property type="match status" value="1"/>
</dbReference>
<dbReference type="GO" id="GO:0016787">
    <property type="term" value="F:hydrolase activity"/>
    <property type="evidence" value="ECO:0007669"/>
    <property type="project" value="UniProtKB-KW"/>
</dbReference>
<evidence type="ECO:0000313" key="3">
    <source>
        <dbReference type="Proteomes" id="UP001611494"/>
    </source>
</evidence>
<gene>
    <name evidence="2" type="ORF">ACH49Z_04620</name>
</gene>
<feature type="domain" description="AB hydrolase-1" evidence="1">
    <location>
        <begin position="2"/>
        <end position="217"/>
    </location>
</feature>
<dbReference type="InterPro" id="IPR050471">
    <property type="entry name" value="AB_hydrolase"/>
</dbReference>
<dbReference type="RefSeq" id="WP_397059777.1">
    <property type="nucleotide sequence ID" value="NZ_JBIRYL010000001.1"/>
</dbReference>
<dbReference type="Proteomes" id="UP001611494">
    <property type="component" value="Unassembled WGS sequence"/>
</dbReference>
<evidence type="ECO:0000259" key="1">
    <source>
        <dbReference type="Pfam" id="PF12697"/>
    </source>
</evidence>
<keyword evidence="3" id="KW-1185">Reference proteome</keyword>
<protein>
    <submittedName>
        <fullName evidence="2">Alpha/beta fold hydrolase</fullName>
    </submittedName>
</protein>
<keyword evidence="2" id="KW-0378">Hydrolase</keyword>
<organism evidence="2 3">
    <name type="scientific">Nocardia testacea</name>
    <dbReference type="NCBI Taxonomy" id="248551"/>
    <lineage>
        <taxon>Bacteria</taxon>
        <taxon>Bacillati</taxon>
        <taxon>Actinomycetota</taxon>
        <taxon>Actinomycetes</taxon>
        <taxon>Mycobacteriales</taxon>
        <taxon>Nocardiaceae</taxon>
        <taxon>Nocardia</taxon>
    </lineage>
</organism>
<sequence length="225" mass="23525">MVYDRAGLGRSPADPAGRALDRMADDLVDVLDHFGPGPFVLVGHSAGGVIARLAASRRPARTSGLVLVDPTDEAADLLFGAAFRRAERISLAVNGVLVRLGLLGPMYRSMLNTVPADVRRDMEREAFTPGIVGTQAVQARTFLDDLATWRDDPPELGAVPVTVISGGRAGAGMTTRIRAAANAAHAHRAAVSAAGRPVLAPGSGHYVPITEPEVVVAEIRRLTGA</sequence>